<evidence type="ECO:0000313" key="2">
    <source>
        <dbReference type="Proteomes" id="UP000694864"/>
    </source>
</evidence>
<reference evidence="3" key="2">
    <citation type="submission" date="2025-08" db="UniProtKB">
        <authorList>
            <consortium name="RefSeq"/>
        </authorList>
    </citation>
    <scope>IDENTIFICATION</scope>
    <source>
        <tissue evidence="3">Leaf</tissue>
    </source>
</reference>
<dbReference type="InterPro" id="IPR001394">
    <property type="entry name" value="Peptidase_C19_UCH"/>
</dbReference>
<gene>
    <name evidence="3" type="primary">LOC104775456</name>
</gene>
<sequence length="371" mass="42533">MGLKTSTSTLQDEVKYLCEELEKSLKGTAEEGTTQKLFEGHCRKAPDDNYTRKESFSSLGLDVTNCKDVYASFDKKCNGDIESGVLFTEFPPVLQLHLSRFQNDHGKINARYEYPLELDLDKENGKYLSTDADRSIRNLYTLHSVIVHNGDGHHFALIRPRLSDLWLKYDNEVVKIVDVRRALDEQYGGDEEFPPFTFTKGSNAIMLVYVRKSEKDKIFFTMDDEEIPEHARPKKAARLKKAEEIEDNQTDSFVIIKVARVQDEQTGTGLVDFDKVLSFRIKKLSSFYKFLEIVSEHYGVPTHRIRFYKSQACPIMPKKESDTVLQMVGDSPEVRLLLQFDKSPLCATCPCPGVGVFHVFDIEDWPRKSTM</sequence>
<dbReference type="Proteomes" id="UP000694864">
    <property type="component" value="Chromosome 1"/>
</dbReference>
<dbReference type="InterPro" id="IPR038765">
    <property type="entry name" value="Papain-like_cys_pep_sf"/>
</dbReference>
<dbReference type="SUPFAM" id="SSF54001">
    <property type="entry name" value="Cysteine proteinases"/>
    <property type="match status" value="1"/>
</dbReference>
<evidence type="ECO:0000259" key="1">
    <source>
        <dbReference type="PROSITE" id="PS50235"/>
    </source>
</evidence>
<keyword evidence="2" id="KW-1185">Reference proteome</keyword>
<dbReference type="Pfam" id="PF00443">
    <property type="entry name" value="UCH"/>
    <property type="match status" value="1"/>
</dbReference>
<reference evidence="2" key="1">
    <citation type="journal article" date="2014" name="Nat. Commun.">
        <title>The emerging biofuel crop Camelina sativa retains a highly undifferentiated hexaploid genome structure.</title>
        <authorList>
            <person name="Kagale S."/>
            <person name="Koh C."/>
            <person name="Nixon J."/>
            <person name="Bollina V."/>
            <person name="Clarke W.E."/>
            <person name="Tuteja R."/>
            <person name="Spillane C."/>
            <person name="Robinson S.J."/>
            <person name="Links M.G."/>
            <person name="Clarke C."/>
            <person name="Higgins E.E."/>
            <person name="Huebert T."/>
            <person name="Sharpe A.G."/>
            <person name="Parkin I.A."/>
        </authorList>
    </citation>
    <scope>NUCLEOTIDE SEQUENCE [LARGE SCALE GENOMIC DNA]</scope>
    <source>
        <strain evidence="2">cv. DH55</strain>
    </source>
</reference>
<dbReference type="Gene3D" id="3.90.70.10">
    <property type="entry name" value="Cysteine proteinases"/>
    <property type="match status" value="1"/>
</dbReference>
<proteinExistence type="predicted"/>
<dbReference type="RefSeq" id="XP_010497825.1">
    <property type="nucleotide sequence ID" value="XM_010499523.2"/>
</dbReference>
<dbReference type="GeneID" id="104775456"/>
<dbReference type="PANTHER" id="PTHR24006">
    <property type="entry name" value="UBIQUITIN CARBOXYL-TERMINAL HYDROLASE"/>
    <property type="match status" value="1"/>
</dbReference>
<evidence type="ECO:0000313" key="3">
    <source>
        <dbReference type="RefSeq" id="XP_010497825.1"/>
    </source>
</evidence>
<dbReference type="InterPro" id="IPR050164">
    <property type="entry name" value="Peptidase_C19"/>
</dbReference>
<organism evidence="2 3">
    <name type="scientific">Camelina sativa</name>
    <name type="common">False flax</name>
    <name type="synonym">Myagrum sativum</name>
    <dbReference type="NCBI Taxonomy" id="90675"/>
    <lineage>
        <taxon>Eukaryota</taxon>
        <taxon>Viridiplantae</taxon>
        <taxon>Streptophyta</taxon>
        <taxon>Embryophyta</taxon>
        <taxon>Tracheophyta</taxon>
        <taxon>Spermatophyta</taxon>
        <taxon>Magnoliopsida</taxon>
        <taxon>eudicotyledons</taxon>
        <taxon>Gunneridae</taxon>
        <taxon>Pentapetalae</taxon>
        <taxon>rosids</taxon>
        <taxon>malvids</taxon>
        <taxon>Brassicales</taxon>
        <taxon>Brassicaceae</taxon>
        <taxon>Camelineae</taxon>
        <taxon>Camelina</taxon>
    </lineage>
</organism>
<dbReference type="PANTHER" id="PTHR24006:SF644">
    <property type="entry name" value="UBIQUITIN CARBOXYL-TERMINAL HYDROLASE 7"/>
    <property type="match status" value="1"/>
</dbReference>
<dbReference type="PROSITE" id="PS50235">
    <property type="entry name" value="USP_3"/>
    <property type="match status" value="1"/>
</dbReference>
<name>A0ABM0Y9Y7_CAMSA</name>
<dbReference type="InterPro" id="IPR028889">
    <property type="entry name" value="USP"/>
</dbReference>
<feature type="domain" description="USP" evidence="1">
    <location>
        <begin position="1"/>
        <end position="212"/>
    </location>
</feature>
<accession>A0ABM0Y9Y7</accession>
<protein>
    <submittedName>
        <fullName evidence="3">Ubiquitin carboxyl-terminal hydrolase 13-like</fullName>
    </submittedName>
</protein>